<keyword evidence="1" id="KW-0560">Oxidoreductase</keyword>
<dbReference type="Pfam" id="PF00248">
    <property type="entry name" value="Aldo_ket_red"/>
    <property type="match status" value="1"/>
</dbReference>
<feature type="domain" description="NADP-dependent oxidoreductase" evidence="2">
    <location>
        <begin position="12"/>
        <end position="311"/>
    </location>
</feature>
<evidence type="ECO:0000259" key="2">
    <source>
        <dbReference type="Pfam" id="PF00248"/>
    </source>
</evidence>
<evidence type="ECO:0000313" key="4">
    <source>
        <dbReference type="Proteomes" id="UP001302745"/>
    </source>
</evidence>
<dbReference type="InterPro" id="IPR036812">
    <property type="entry name" value="NAD(P)_OxRdtase_dom_sf"/>
</dbReference>
<dbReference type="GO" id="GO:0016491">
    <property type="term" value="F:oxidoreductase activity"/>
    <property type="evidence" value="ECO:0007669"/>
    <property type="project" value="UniProtKB-KW"/>
</dbReference>
<evidence type="ECO:0000256" key="1">
    <source>
        <dbReference type="ARBA" id="ARBA00023002"/>
    </source>
</evidence>
<evidence type="ECO:0000313" key="3">
    <source>
        <dbReference type="EMBL" id="KAK4151946.1"/>
    </source>
</evidence>
<dbReference type="EMBL" id="MU856993">
    <property type="protein sequence ID" value="KAK4151946.1"/>
    <property type="molecule type" value="Genomic_DNA"/>
</dbReference>
<reference evidence="3" key="1">
    <citation type="journal article" date="2023" name="Mol. Phylogenet. Evol.">
        <title>Genome-scale phylogeny and comparative genomics of the fungal order Sordariales.</title>
        <authorList>
            <person name="Hensen N."/>
            <person name="Bonometti L."/>
            <person name="Westerberg I."/>
            <person name="Brannstrom I.O."/>
            <person name="Guillou S."/>
            <person name="Cros-Aarteil S."/>
            <person name="Calhoun S."/>
            <person name="Haridas S."/>
            <person name="Kuo A."/>
            <person name="Mondo S."/>
            <person name="Pangilinan J."/>
            <person name="Riley R."/>
            <person name="LaButti K."/>
            <person name="Andreopoulos B."/>
            <person name="Lipzen A."/>
            <person name="Chen C."/>
            <person name="Yan M."/>
            <person name="Daum C."/>
            <person name="Ng V."/>
            <person name="Clum A."/>
            <person name="Steindorff A."/>
            <person name="Ohm R.A."/>
            <person name="Martin F."/>
            <person name="Silar P."/>
            <person name="Natvig D.O."/>
            <person name="Lalanne C."/>
            <person name="Gautier V."/>
            <person name="Ament-Velasquez S.L."/>
            <person name="Kruys A."/>
            <person name="Hutchinson M.I."/>
            <person name="Powell A.J."/>
            <person name="Barry K."/>
            <person name="Miller A.N."/>
            <person name="Grigoriev I.V."/>
            <person name="Debuchy R."/>
            <person name="Gladieux P."/>
            <person name="Hiltunen Thoren M."/>
            <person name="Johannesson H."/>
        </authorList>
    </citation>
    <scope>NUCLEOTIDE SEQUENCE</scope>
    <source>
        <strain evidence="3">CBS 538.74</strain>
    </source>
</reference>
<dbReference type="InterPro" id="IPR050791">
    <property type="entry name" value="Aldo-Keto_reductase"/>
</dbReference>
<name>A0AAN6VJF9_9PEZI</name>
<dbReference type="Proteomes" id="UP001302745">
    <property type="component" value="Unassembled WGS sequence"/>
</dbReference>
<dbReference type="PANTHER" id="PTHR43625">
    <property type="entry name" value="AFLATOXIN B1 ALDEHYDE REDUCTASE"/>
    <property type="match status" value="1"/>
</dbReference>
<sequence length="334" mass="36510">MGHTIQGKQVGNIGFGMMSLTFSTAKPLDDEETFAVIKAAVESGCNYLNGGEFYGTPDNNSLTLLNKYYKKYPEDKDKIVFNTKGCAFEKLRIDGSASGVKISVENSVRLVGGKGRIDQFEPARKDANVDIKTTLAALQEHVEAGNIGGIALSEVSAATIRRAAKVAKIEAVEWELSLWCTDTLENGVAEACAELDIPILAYSPLGKGMLTGQFQSPADLPEGDYRRTFPRFQPDVFEGNLRLVREVEKLAAKKGCTPGQVAIGWLLTLAKRPGMPRIIPIPGTTRPERVRENAVEVELSDEEMAALERIIREFAPAGTRYPAHQMEKLDTSTE</sequence>
<dbReference type="AlphaFoldDB" id="A0AAN6VJF9"/>
<protein>
    <submittedName>
        <fullName evidence="3">NADP-dependent oxidoreductase domain-containing protein</fullName>
    </submittedName>
</protein>
<comment type="caution">
    <text evidence="3">The sequence shown here is derived from an EMBL/GenBank/DDBJ whole genome shotgun (WGS) entry which is preliminary data.</text>
</comment>
<dbReference type="PANTHER" id="PTHR43625:SF78">
    <property type="entry name" value="PYRIDOXAL REDUCTASE-RELATED"/>
    <property type="match status" value="1"/>
</dbReference>
<organism evidence="3 4">
    <name type="scientific">Chaetomidium leptoderma</name>
    <dbReference type="NCBI Taxonomy" id="669021"/>
    <lineage>
        <taxon>Eukaryota</taxon>
        <taxon>Fungi</taxon>
        <taxon>Dikarya</taxon>
        <taxon>Ascomycota</taxon>
        <taxon>Pezizomycotina</taxon>
        <taxon>Sordariomycetes</taxon>
        <taxon>Sordariomycetidae</taxon>
        <taxon>Sordariales</taxon>
        <taxon>Chaetomiaceae</taxon>
        <taxon>Chaetomidium</taxon>
    </lineage>
</organism>
<proteinExistence type="predicted"/>
<dbReference type="InterPro" id="IPR023210">
    <property type="entry name" value="NADP_OxRdtase_dom"/>
</dbReference>
<dbReference type="SUPFAM" id="SSF51430">
    <property type="entry name" value="NAD(P)-linked oxidoreductase"/>
    <property type="match status" value="1"/>
</dbReference>
<keyword evidence="4" id="KW-1185">Reference proteome</keyword>
<gene>
    <name evidence="3" type="ORF">C8A00DRAFT_16704</name>
</gene>
<dbReference type="CDD" id="cd19077">
    <property type="entry name" value="AKR_AKR8A1-2"/>
    <property type="match status" value="1"/>
</dbReference>
<accession>A0AAN6VJF9</accession>
<dbReference type="Gene3D" id="3.20.20.100">
    <property type="entry name" value="NADP-dependent oxidoreductase domain"/>
    <property type="match status" value="1"/>
</dbReference>
<reference evidence="3" key="2">
    <citation type="submission" date="2023-05" db="EMBL/GenBank/DDBJ databases">
        <authorList>
            <consortium name="Lawrence Berkeley National Laboratory"/>
            <person name="Steindorff A."/>
            <person name="Hensen N."/>
            <person name="Bonometti L."/>
            <person name="Westerberg I."/>
            <person name="Brannstrom I.O."/>
            <person name="Guillou S."/>
            <person name="Cros-Aarteil S."/>
            <person name="Calhoun S."/>
            <person name="Haridas S."/>
            <person name="Kuo A."/>
            <person name="Mondo S."/>
            <person name="Pangilinan J."/>
            <person name="Riley R."/>
            <person name="Labutti K."/>
            <person name="Andreopoulos B."/>
            <person name="Lipzen A."/>
            <person name="Chen C."/>
            <person name="Yanf M."/>
            <person name="Daum C."/>
            <person name="Ng V."/>
            <person name="Clum A."/>
            <person name="Ohm R."/>
            <person name="Martin F."/>
            <person name="Silar P."/>
            <person name="Natvig D."/>
            <person name="Lalanne C."/>
            <person name="Gautier V."/>
            <person name="Ament-Velasquez S.L."/>
            <person name="Kruys A."/>
            <person name="Hutchinson M.I."/>
            <person name="Powell A.J."/>
            <person name="Barry K."/>
            <person name="Miller A.N."/>
            <person name="Grigoriev I.V."/>
            <person name="Debuchy R."/>
            <person name="Gladieux P."/>
            <person name="Thoren M.H."/>
            <person name="Johannesson H."/>
        </authorList>
    </citation>
    <scope>NUCLEOTIDE SEQUENCE</scope>
    <source>
        <strain evidence="3">CBS 538.74</strain>
    </source>
</reference>
<dbReference type="GO" id="GO:0005737">
    <property type="term" value="C:cytoplasm"/>
    <property type="evidence" value="ECO:0007669"/>
    <property type="project" value="TreeGrafter"/>
</dbReference>